<sequence>MNGNSLRIYTIQYRIKKNKVDRHRKSTEARRLKESFDLQIQDYLYALYTSSVHIWSHINISNCNLRMNKINIKSKPNKVIEKNLSNDQNQYSFSQLVSTLKNDKSLSLNVWSDLLGQFNYLWSNESILSFCNFLSSQACDCIECFSQCFLIEPNVQKYFYLS</sequence>
<name>A0A1J4K2F9_9EUKA</name>
<dbReference type="Proteomes" id="UP000179807">
    <property type="component" value="Unassembled WGS sequence"/>
</dbReference>
<dbReference type="RefSeq" id="XP_068357068.1">
    <property type="nucleotide sequence ID" value="XM_068506337.1"/>
</dbReference>
<evidence type="ECO:0000313" key="2">
    <source>
        <dbReference type="Proteomes" id="UP000179807"/>
    </source>
</evidence>
<dbReference type="GeneID" id="94841041"/>
<protein>
    <submittedName>
        <fullName evidence="1">Uncharacterized protein</fullName>
    </submittedName>
</protein>
<gene>
    <name evidence="1" type="ORF">TRFO_28710</name>
</gene>
<dbReference type="AlphaFoldDB" id="A0A1J4K2F9"/>
<accession>A0A1J4K2F9</accession>
<keyword evidence="2" id="KW-1185">Reference proteome</keyword>
<reference evidence="1" key="1">
    <citation type="submission" date="2016-10" db="EMBL/GenBank/DDBJ databases">
        <authorList>
            <person name="Benchimol M."/>
            <person name="Almeida L.G."/>
            <person name="Vasconcelos A.T."/>
            <person name="Perreira-Neves A."/>
            <person name="Rosa I.A."/>
            <person name="Tasca T."/>
            <person name="Bogo M.R."/>
            <person name="de Souza W."/>
        </authorList>
    </citation>
    <scope>NUCLEOTIDE SEQUENCE [LARGE SCALE GENOMIC DNA]</scope>
    <source>
        <strain evidence="1">K</strain>
    </source>
</reference>
<dbReference type="VEuPathDB" id="TrichDB:TRFO_28710"/>
<organism evidence="1 2">
    <name type="scientific">Tritrichomonas foetus</name>
    <dbReference type="NCBI Taxonomy" id="1144522"/>
    <lineage>
        <taxon>Eukaryota</taxon>
        <taxon>Metamonada</taxon>
        <taxon>Parabasalia</taxon>
        <taxon>Tritrichomonadida</taxon>
        <taxon>Tritrichomonadidae</taxon>
        <taxon>Tritrichomonas</taxon>
    </lineage>
</organism>
<evidence type="ECO:0000313" key="1">
    <source>
        <dbReference type="EMBL" id="OHT03932.1"/>
    </source>
</evidence>
<dbReference type="EMBL" id="MLAK01000812">
    <property type="protein sequence ID" value="OHT03932.1"/>
    <property type="molecule type" value="Genomic_DNA"/>
</dbReference>
<proteinExistence type="predicted"/>
<comment type="caution">
    <text evidence="1">The sequence shown here is derived from an EMBL/GenBank/DDBJ whole genome shotgun (WGS) entry which is preliminary data.</text>
</comment>